<comment type="pathway">
    <text evidence="1 7 8">Purine metabolism; IMP biosynthesis via de novo pathway; N(1)-(5-phospho-D-ribosyl)glycinamide from 5-phospho-alpha-D-ribose 1-diphosphate: step 1/2.</text>
</comment>
<feature type="domain" description="Glutamine amidotransferase type-2" evidence="9">
    <location>
        <begin position="82"/>
        <end position="300"/>
    </location>
</feature>
<dbReference type="SUPFAM" id="SSF53271">
    <property type="entry name" value="PRTase-like"/>
    <property type="match status" value="1"/>
</dbReference>
<feature type="binding site" evidence="7">
    <location>
        <position position="428"/>
    </location>
    <ligand>
        <name>Mg(2+)</name>
        <dbReference type="ChEBI" id="CHEBI:18420"/>
    </ligand>
</feature>
<proteinExistence type="inferred from homology"/>
<keyword evidence="4 7" id="KW-0808">Transferase</keyword>
<dbReference type="InterPro" id="IPR029057">
    <property type="entry name" value="PRTase-like"/>
</dbReference>
<dbReference type="InterPro" id="IPR029055">
    <property type="entry name" value="Ntn_hydrolases_N"/>
</dbReference>
<evidence type="ECO:0000256" key="1">
    <source>
        <dbReference type="ARBA" id="ARBA00005209"/>
    </source>
</evidence>
<name>A0ABU9DRV3_9BACL</name>
<feature type="binding site" evidence="7">
    <location>
        <position position="522"/>
    </location>
    <ligand>
        <name>[4Fe-4S] cluster</name>
        <dbReference type="ChEBI" id="CHEBI:49883"/>
    </ligand>
</feature>
<evidence type="ECO:0000256" key="6">
    <source>
        <dbReference type="ARBA" id="ARBA00022962"/>
    </source>
</evidence>
<dbReference type="Gene3D" id="3.60.20.10">
    <property type="entry name" value="Glutamine Phosphoribosylpyrophosphate, subunit 1, domain 1"/>
    <property type="match status" value="1"/>
</dbReference>
<evidence type="ECO:0000256" key="7">
    <source>
        <dbReference type="HAMAP-Rule" id="MF_01931"/>
    </source>
</evidence>
<keyword evidence="7" id="KW-0004">4Fe-4S</keyword>
<sequence length="542" mass="59012">MSDELIVGGQGLELQPELGQALKVQLDQQGQAGARSAAGLKFVPEHRLETEGAASPRLWTGEFYNEGVQGHGEYFDKLREECGVFGVFGHAEAASLSYYGLHALQHRGQESAGICVAGGDSFNYHRGMGLVKEVFDNDTLGTLVGNCSISHVRYSTSGESKLANAQPLVFKYREGDLAIATNGNLTNAPEIKKRLEREGSIFQTTSDTEVVAHLIARSKHDDIVLAVKEALLQVEGAFAFMFLTRDKLIIARDPHGLRPLVAGRLGTARLFSSESCAFDAVGAKYERDVEPGELLVLDQRTGGVTHDRFSPIKQRAICAMEYIYFARPDSDIDSTNIHSARKRMGRQLAMESFVDADIVTGVPDSSISAAIGYAEQTGIPYELGLIKNRYTGRTFIQPSQELREQGVKMKLSAVRSIVEGKRVVMIDDSIVRGTTSLRIVNLLREAGAAEVHVRISSPPFANPCFYGIDTPSREELIAAVKSVEEIRQAINADSLHFLTKDGLLTAIGRPAGEYNRGHCTACFDNKYPTPVPDEAALGCGCD</sequence>
<dbReference type="Gene3D" id="3.40.50.2020">
    <property type="match status" value="1"/>
</dbReference>
<organism evidence="10 11">
    <name type="scientific">Paenibacillus filicis</name>
    <dbReference type="NCBI Taxonomy" id="669464"/>
    <lineage>
        <taxon>Bacteria</taxon>
        <taxon>Bacillati</taxon>
        <taxon>Bacillota</taxon>
        <taxon>Bacilli</taxon>
        <taxon>Bacillales</taxon>
        <taxon>Paenibacillaceae</taxon>
        <taxon>Paenibacillus</taxon>
    </lineage>
</organism>
<dbReference type="PIRSF" id="PIRSF000485">
    <property type="entry name" value="Amd_phspho_trans"/>
    <property type="match status" value="1"/>
</dbReference>
<feature type="binding site" evidence="7">
    <location>
        <position position="519"/>
    </location>
    <ligand>
        <name>[4Fe-4S] cluster</name>
        <dbReference type="ChEBI" id="CHEBI:49883"/>
    </ligand>
</feature>
<comment type="function">
    <text evidence="7">Catalyzes the formation of phosphoribosylamine from phosphoribosylpyrophosphate (PRPP) and glutamine.</text>
</comment>
<dbReference type="NCBIfam" id="TIGR01134">
    <property type="entry name" value="purF"/>
    <property type="match status" value="1"/>
</dbReference>
<feature type="binding site" evidence="7">
    <location>
        <position position="427"/>
    </location>
    <ligand>
        <name>Mg(2+)</name>
        <dbReference type="ChEBI" id="CHEBI:18420"/>
    </ligand>
</feature>
<dbReference type="SUPFAM" id="SSF56235">
    <property type="entry name" value="N-terminal nucleophile aminohydrolases (Ntn hydrolases)"/>
    <property type="match status" value="1"/>
</dbReference>
<feature type="active site" description="Nucleophile" evidence="7">
    <location>
        <position position="82"/>
    </location>
</feature>
<keyword evidence="5 7" id="KW-0658">Purine biosynthesis</keyword>
<dbReference type="PROSITE" id="PS51278">
    <property type="entry name" value="GATASE_TYPE_2"/>
    <property type="match status" value="1"/>
</dbReference>
<gene>
    <name evidence="7 10" type="primary">purF</name>
    <name evidence="10" type="ORF">WMW72_23885</name>
</gene>
<comment type="cofactor">
    <cofactor evidence="7">
        <name>[4Fe-4S] cluster</name>
        <dbReference type="ChEBI" id="CHEBI:49883"/>
    </cofactor>
    <text evidence="7">Binds 1 [4Fe-4S] cluster per subunit.</text>
</comment>
<evidence type="ECO:0000256" key="8">
    <source>
        <dbReference type="PIRNR" id="PIRNR000485"/>
    </source>
</evidence>
<reference evidence="10 11" key="1">
    <citation type="submission" date="2024-04" db="EMBL/GenBank/DDBJ databases">
        <title>draft genome sequnece of Paenibacillus filicis.</title>
        <authorList>
            <person name="Kim D.-U."/>
        </authorList>
    </citation>
    <scope>NUCLEOTIDE SEQUENCE [LARGE SCALE GENOMIC DNA]</scope>
    <source>
        <strain evidence="10 11">KACC14197</strain>
    </source>
</reference>
<comment type="similarity">
    <text evidence="2 7 8">In the C-terminal section; belongs to the purine/pyrimidine phosphoribosyltransferase family.</text>
</comment>
<keyword evidence="7" id="KW-0460">Magnesium</keyword>
<keyword evidence="6 7" id="KW-0315">Glutamine amidotransferase</keyword>
<dbReference type="CDD" id="cd00715">
    <property type="entry name" value="GPATase_N"/>
    <property type="match status" value="1"/>
</dbReference>
<evidence type="ECO:0000256" key="2">
    <source>
        <dbReference type="ARBA" id="ARBA00010138"/>
    </source>
</evidence>
<dbReference type="InterPro" id="IPR017932">
    <property type="entry name" value="GATase_2_dom"/>
</dbReference>
<evidence type="ECO:0000259" key="9">
    <source>
        <dbReference type="PROSITE" id="PS51278"/>
    </source>
</evidence>
<dbReference type="InterPro" id="IPR000836">
    <property type="entry name" value="PRTase_dom"/>
</dbReference>
<dbReference type="HAMAP" id="MF_01931">
    <property type="entry name" value="PurF"/>
    <property type="match status" value="1"/>
</dbReference>
<dbReference type="GO" id="GO:0004044">
    <property type="term" value="F:amidophosphoribosyltransferase activity"/>
    <property type="evidence" value="ECO:0007669"/>
    <property type="project" value="UniProtKB-EC"/>
</dbReference>
<feature type="binding site" evidence="7">
    <location>
        <position position="318"/>
    </location>
    <ligand>
        <name>[4Fe-4S] cluster</name>
        <dbReference type="ChEBI" id="CHEBI:49883"/>
    </ligand>
</feature>
<accession>A0ABU9DRV3</accession>
<dbReference type="PANTHER" id="PTHR11907">
    <property type="entry name" value="AMIDOPHOSPHORIBOSYLTRANSFERASE"/>
    <property type="match status" value="1"/>
</dbReference>
<keyword evidence="7" id="KW-0408">Iron</keyword>
<dbReference type="RefSeq" id="WP_341418086.1">
    <property type="nucleotide sequence ID" value="NZ_JBBPCC010000017.1"/>
</dbReference>
<dbReference type="EMBL" id="JBBPCC010000017">
    <property type="protein sequence ID" value="MEK8130951.1"/>
    <property type="molecule type" value="Genomic_DNA"/>
</dbReference>
<protein>
    <recommendedName>
        <fullName evidence="7">Amidophosphoribosyltransferase</fullName>
        <shortName evidence="7">ATase</shortName>
        <ecNumber evidence="7">2.4.2.14</ecNumber>
    </recommendedName>
    <alternativeName>
        <fullName evidence="7">Glutamine phosphoribosylpyrophosphate amidotransferase</fullName>
        <shortName evidence="7">GPATase</shortName>
    </alternativeName>
</protein>
<keyword evidence="7" id="KW-0411">Iron-sulfur</keyword>
<comment type="catalytic activity">
    <reaction evidence="7 8">
        <text>5-phospho-beta-D-ribosylamine + L-glutamate + diphosphate = 5-phospho-alpha-D-ribose 1-diphosphate + L-glutamine + H2O</text>
        <dbReference type="Rhea" id="RHEA:14905"/>
        <dbReference type="ChEBI" id="CHEBI:15377"/>
        <dbReference type="ChEBI" id="CHEBI:29985"/>
        <dbReference type="ChEBI" id="CHEBI:33019"/>
        <dbReference type="ChEBI" id="CHEBI:58017"/>
        <dbReference type="ChEBI" id="CHEBI:58359"/>
        <dbReference type="ChEBI" id="CHEBI:58681"/>
        <dbReference type="EC" id="2.4.2.14"/>
    </reaction>
</comment>
<comment type="caution">
    <text evidence="10">The sequence shown here is derived from an EMBL/GenBank/DDBJ whole genome shotgun (WGS) entry which is preliminary data.</text>
</comment>
<evidence type="ECO:0000313" key="11">
    <source>
        <dbReference type="Proteomes" id="UP001469365"/>
    </source>
</evidence>
<dbReference type="EC" id="2.4.2.14" evidence="7"/>
<feature type="binding site" evidence="7">
    <location>
        <position position="365"/>
    </location>
    <ligand>
        <name>Mg(2+)</name>
        <dbReference type="ChEBI" id="CHEBI:18420"/>
    </ligand>
</feature>
<comment type="cofactor">
    <cofactor evidence="7">
        <name>Mg(2+)</name>
        <dbReference type="ChEBI" id="CHEBI:18420"/>
    </cofactor>
    <text evidence="7">Binds 1 Mg(2+) ion per subunit.</text>
</comment>
<evidence type="ECO:0000256" key="4">
    <source>
        <dbReference type="ARBA" id="ARBA00022679"/>
    </source>
</evidence>
<keyword evidence="3 7" id="KW-0328">Glycosyltransferase</keyword>
<feature type="binding site" evidence="7">
    <location>
        <position position="464"/>
    </location>
    <ligand>
        <name>[4Fe-4S] cluster</name>
        <dbReference type="ChEBI" id="CHEBI:49883"/>
    </ligand>
</feature>
<dbReference type="CDD" id="cd06223">
    <property type="entry name" value="PRTases_typeI"/>
    <property type="match status" value="1"/>
</dbReference>
<dbReference type="Pfam" id="PF13537">
    <property type="entry name" value="GATase_7"/>
    <property type="match status" value="1"/>
</dbReference>
<evidence type="ECO:0000256" key="5">
    <source>
        <dbReference type="ARBA" id="ARBA00022755"/>
    </source>
</evidence>
<keyword evidence="11" id="KW-1185">Reference proteome</keyword>
<dbReference type="InterPro" id="IPR005854">
    <property type="entry name" value="PurF"/>
</dbReference>
<keyword evidence="7" id="KW-0479">Metal-binding</keyword>
<dbReference type="Pfam" id="PF00156">
    <property type="entry name" value="Pribosyltran"/>
    <property type="match status" value="1"/>
</dbReference>
<dbReference type="Proteomes" id="UP001469365">
    <property type="component" value="Unassembled WGS sequence"/>
</dbReference>
<evidence type="ECO:0000256" key="3">
    <source>
        <dbReference type="ARBA" id="ARBA00022676"/>
    </source>
</evidence>
<dbReference type="InterPro" id="IPR035584">
    <property type="entry name" value="PurF_N"/>
</dbReference>
<evidence type="ECO:0000313" key="10">
    <source>
        <dbReference type="EMBL" id="MEK8130951.1"/>
    </source>
</evidence>